<accession>A0A318PW66</accession>
<dbReference type="Proteomes" id="UP000248301">
    <property type="component" value="Unassembled WGS sequence"/>
</dbReference>
<dbReference type="Gene3D" id="3.40.50.300">
    <property type="entry name" value="P-loop containing nucleotide triphosphate hydrolases"/>
    <property type="match status" value="2"/>
</dbReference>
<dbReference type="OrthoDB" id="7069379at2"/>
<organism evidence="3 4">
    <name type="scientific">Gluconacetobacter entanii</name>
    <dbReference type="NCBI Taxonomy" id="108528"/>
    <lineage>
        <taxon>Bacteria</taxon>
        <taxon>Pseudomonadati</taxon>
        <taxon>Pseudomonadota</taxon>
        <taxon>Alphaproteobacteria</taxon>
        <taxon>Acetobacterales</taxon>
        <taxon>Acetobacteraceae</taxon>
        <taxon>Gluconacetobacter</taxon>
    </lineage>
</organism>
<reference evidence="3 4" key="1">
    <citation type="submission" date="2017-07" db="EMBL/GenBank/DDBJ databases">
        <title>A draft genome sequence of Gluconacetobacter entanii LTH 4560.</title>
        <authorList>
            <person name="Skraban J."/>
            <person name="Cleenwerck I."/>
            <person name="Vandamme P."/>
            <person name="Trcek J."/>
        </authorList>
    </citation>
    <scope>NUCLEOTIDE SEQUENCE [LARGE SCALE GENOMIC DNA]</scope>
    <source>
        <strain evidence="3 4">LTH 4560</strain>
    </source>
</reference>
<comment type="caution">
    <text evidence="3">The sequence shown here is derived from an EMBL/GenBank/DDBJ whole genome shotgun (WGS) entry which is preliminary data.</text>
</comment>
<dbReference type="InterPro" id="IPR027417">
    <property type="entry name" value="P-loop_NTPase"/>
</dbReference>
<dbReference type="GO" id="GO:0016887">
    <property type="term" value="F:ATP hydrolysis activity"/>
    <property type="evidence" value="ECO:0007669"/>
    <property type="project" value="InterPro"/>
</dbReference>
<dbReference type="PANTHER" id="PTHR41259:SF1">
    <property type="entry name" value="DOUBLE-STRAND BREAK REPAIR RAD50 ATPASE, PUTATIVE-RELATED"/>
    <property type="match status" value="1"/>
</dbReference>
<sequence length="887" mass="97501">MILHGLKVANLRKFVTPTRLCGLGPGLNVLAARNEFGKSTLLAALRAAFMWRYSSTSRSVKELRPFTDQSTGPSVHVDFSINDIPCHLEKRFLSRAGMSLKVGEETFANADAEEKLHEIMGLEAQGRGEACGIWNALWVTQGDSLKQPELTGRASDALTACLEGELGNITGGAEATRLLAMVRDERAVLLDGRGNPKGRYKTAIAEEDAASTEIARLVERRRALEDDIETLAEKRRLLHHADDATRHEQETADLAQARRDHDRLRQHAARLKAAQAEVQLAQGRLAIAQDTIGRRATMETERQRLRTRTDELRAAMESAQQRCDRAEQATVARQHELQGAMARLQAAQEMHRRASLREQASTWRREQADATTLVTRLEQAAAQVAQAELHLATLHVDDAMMNRLRQAERAADRASARYSEQATRLEFSLRPDIAGQVSINGAPLSGTRLEITASTLVHVPGIGDIRITPPGDGDHEQALQARTQARDALSALLAQAGCADMTAAMDAHVARQQAERAVGEARKMQAHLLSADMPDPAAALLAARARVMELDRLLASVAQDPDAATLPTLAEVQDALGTAETQVEAARAALLSPDGEARQARDMLTRHRTELEQAQQQLDRLTLELTRERMAQPDEALATRHQEAQAARDAAESALRMCEADRPDEDEAMVAARISRLERTLEDRRTRVGELRQDIAALSGRIGIAEGDGLDERIAEHERLRDGHARERAECARQVEILTLLADTLAATARDATEQYLAPLTRAMEPALRGLFPRAQVTLGTDFSITGITRTVTEEFADLSDGTREQIAVLARLGMADLLHTRGQQAMVVLDDALTFSDSGRMEQMFDILTEMSRRLQIIILTCRSEQFAGLGARRLSVEAVEQASSM</sequence>
<dbReference type="EMBL" id="NKUF01000022">
    <property type="protein sequence ID" value="PYD62802.1"/>
    <property type="molecule type" value="Genomic_DNA"/>
</dbReference>
<gene>
    <name evidence="3" type="ORF">CFR72_10330</name>
</gene>
<protein>
    <recommendedName>
        <fullName evidence="2">Rad50/SbcC-type AAA domain-containing protein</fullName>
    </recommendedName>
</protein>
<evidence type="ECO:0000256" key="1">
    <source>
        <dbReference type="SAM" id="Coils"/>
    </source>
</evidence>
<keyword evidence="1" id="KW-0175">Coiled coil</keyword>
<feature type="coiled-coil region" evidence="1">
    <location>
        <begin position="569"/>
        <end position="694"/>
    </location>
</feature>
<evidence type="ECO:0000259" key="2">
    <source>
        <dbReference type="Pfam" id="PF13476"/>
    </source>
</evidence>
<dbReference type="SUPFAM" id="SSF52540">
    <property type="entry name" value="P-loop containing nucleoside triphosphate hydrolases"/>
    <property type="match status" value="1"/>
</dbReference>
<dbReference type="RefSeq" id="WP_110913886.1">
    <property type="nucleotide sequence ID" value="NZ_NKUF01000022.1"/>
</dbReference>
<dbReference type="InterPro" id="IPR038729">
    <property type="entry name" value="Rad50/SbcC_AAA"/>
</dbReference>
<evidence type="ECO:0000313" key="3">
    <source>
        <dbReference type="EMBL" id="PYD62802.1"/>
    </source>
</evidence>
<dbReference type="AlphaFoldDB" id="A0A318PW66"/>
<dbReference type="PANTHER" id="PTHR41259">
    <property type="entry name" value="DOUBLE-STRAND BREAK REPAIR RAD50 ATPASE, PUTATIVE-RELATED"/>
    <property type="match status" value="1"/>
</dbReference>
<proteinExistence type="predicted"/>
<name>A0A318PW66_9PROT</name>
<dbReference type="Pfam" id="PF13476">
    <property type="entry name" value="AAA_23"/>
    <property type="match status" value="1"/>
</dbReference>
<evidence type="ECO:0000313" key="4">
    <source>
        <dbReference type="Proteomes" id="UP000248301"/>
    </source>
</evidence>
<feature type="coiled-coil region" evidence="1">
    <location>
        <begin position="207"/>
        <end position="329"/>
    </location>
</feature>
<dbReference type="GO" id="GO:0006302">
    <property type="term" value="P:double-strand break repair"/>
    <property type="evidence" value="ECO:0007669"/>
    <property type="project" value="InterPro"/>
</dbReference>
<feature type="domain" description="Rad50/SbcC-type AAA" evidence="2">
    <location>
        <begin position="6"/>
        <end position="239"/>
    </location>
</feature>